<feature type="domain" description="SGNH hydrolase-type esterase" evidence="1">
    <location>
        <begin position="73"/>
        <end position="233"/>
    </location>
</feature>
<proteinExistence type="predicted"/>
<name>A0A4R6SSM5_9SPHI</name>
<reference evidence="2 3" key="1">
    <citation type="submission" date="2019-03" db="EMBL/GenBank/DDBJ databases">
        <title>Genomic Encyclopedia of Archaeal and Bacterial Type Strains, Phase II (KMG-II): from individual species to whole genera.</title>
        <authorList>
            <person name="Goeker M."/>
        </authorList>
    </citation>
    <scope>NUCLEOTIDE SEQUENCE [LARGE SCALE GENOMIC DNA]</scope>
    <source>
        <strain evidence="2 3">DSM 19035</strain>
    </source>
</reference>
<dbReference type="InterPro" id="IPR013830">
    <property type="entry name" value="SGNH_hydro"/>
</dbReference>
<accession>A0A4R6SSM5</accession>
<protein>
    <submittedName>
        <fullName evidence="2">Lysophospholipase L1-like esterase</fullName>
    </submittedName>
</protein>
<dbReference type="Gene3D" id="3.40.50.1110">
    <property type="entry name" value="SGNH hydrolase"/>
    <property type="match status" value="1"/>
</dbReference>
<gene>
    <name evidence="2" type="ORF">ATK78_3761</name>
</gene>
<dbReference type="EMBL" id="SNYC01000006">
    <property type="protein sequence ID" value="TDQ07633.1"/>
    <property type="molecule type" value="Genomic_DNA"/>
</dbReference>
<dbReference type="PANTHER" id="PTHR30383:SF5">
    <property type="entry name" value="SGNH HYDROLASE-TYPE ESTERASE DOMAIN-CONTAINING PROTEIN"/>
    <property type="match status" value="1"/>
</dbReference>
<evidence type="ECO:0000259" key="1">
    <source>
        <dbReference type="Pfam" id="PF13472"/>
    </source>
</evidence>
<evidence type="ECO:0000313" key="3">
    <source>
        <dbReference type="Proteomes" id="UP000295620"/>
    </source>
</evidence>
<sequence>MTYCWNLPDPVQNYYLMKTKFSNAAALLGLIFVFALPLHAQEIKYDTTYRPARYKELVTKFKADRRSKKDIVFLGNSITAGTDWGKLLNLPEAKNRGISGDITFGVLERLDDVIYGKPSKIFILIGINDISRNIPDSIILRNYKTMISRIRKGAKRTEIFFYTLLPVNSSFGKFKNHYGKDEHILWLNEQIRMLEAGKVKVIDLYPKFLDPNNHLMENLTKDGLHLNEEGYQVWAGILKNGGYLK</sequence>
<comment type="caution">
    <text evidence="2">The sequence shown here is derived from an EMBL/GenBank/DDBJ whole genome shotgun (WGS) entry which is preliminary data.</text>
</comment>
<dbReference type="Proteomes" id="UP000295620">
    <property type="component" value="Unassembled WGS sequence"/>
</dbReference>
<organism evidence="2 3">
    <name type="scientific">Pedobacter metabolipauper</name>
    <dbReference type="NCBI Taxonomy" id="425513"/>
    <lineage>
        <taxon>Bacteria</taxon>
        <taxon>Pseudomonadati</taxon>
        <taxon>Bacteroidota</taxon>
        <taxon>Sphingobacteriia</taxon>
        <taxon>Sphingobacteriales</taxon>
        <taxon>Sphingobacteriaceae</taxon>
        <taxon>Pedobacter</taxon>
    </lineage>
</organism>
<dbReference type="InterPro" id="IPR051532">
    <property type="entry name" value="Ester_Hydrolysis_Enzymes"/>
</dbReference>
<dbReference type="AlphaFoldDB" id="A0A4R6SSM5"/>
<dbReference type="PANTHER" id="PTHR30383">
    <property type="entry name" value="THIOESTERASE 1/PROTEASE 1/LYSOPHOSPHOLIPASE L1"/>
    <property type="match status" value="1"/>
</dbReference>
<dbReference type="GO" id="GO:0004622">
    <property type="term" value="F:phosphatidylcholine lysophospholipase activity"/>
    <property type="evidence" value="ECO:0007669"/>
    <property type="project" value="TreeGrafter"/>
</dbReference>
<dbReference type="Pfam" id="PF13472">
    <property type="entry name" value="Lipase_GDSL_2"/>
    <property type="match status" value="1"/>
</dbReference>
<evidence type="ECO:0000313" key="2">
    <source>
        <dbReference type="EMBL" id="TDQ07633.1"/>
    </source>
</evidence>
<dbReference type="SUPFAM" id="SSF52266">
    <property type="entry name" value="SGNH hydrolase"/>
    <property type="match status" value="1"/>
</dbReference>
<keyword evidence="3" id="KW-1185">Reference proteome</keyword>
<dbReference type="InterPro" id="IPR036514">
    <property type="entry name" value="SGNH_hydro_sf"/>
</dbReference>